<gene>
    <name evidence="2" type="ORF">BaRGS_00037688</name>
</gene>
<evidence type="ECO:0000313" key="3">
    <source>
        <dbReference type="Proteomes" id="UP001519460"/>
    </source>
</evidence>
<keyword evidence="1" id="KW-0472">Membrane</keyword>
<sequence>ISSLLQSALLGWKTTCDAPLAVLGETARVTCHFSSDITAIVPRPSFNVRRADHENFDYHRDTVLDCDWISGVLLCLTIKDGYQFDNNVSSHLTVTIPNVSHEHSGQYVYEARTEVSVSTTDPPDSTAGRTLLATPAVKESSIDIMFIVLPVLGVALIAVVILVLVRFRERLSKLAKGKGKDTDNNSNTDQITFQEQDIEASTANADLYAGCYYDDEEEDEETLREKIKEQFSPVLVEFEAEVNSPDKLAKFKKFLYPGEADRAAELRYVEVLIHMKWNHDTQRRHAASVVPRYPSYPSAG</sequence>
<accession>A0ABD0J864</accession>
<keyword evidence="3" id="KW-1185">Reference proteome</keyword>
<evidence type="ECO:0000313" key="2">
    <source>
        <dbReference type="EMBL" id="KAK7465158.1"/>
    </source>
</evidence>
<proteinExistence type="predicted"/>
<keyword evidence="1" id="KW-1133">Transmembrane helix</keyword>
<evidence type="ECO:0000256" key="1">
    <source>
        <dbReference type="SAM" id="Phobius"/>
    </source>
</evidence>
<reference evidence="2 3" key="1">
    <citation type="journal article" date="2023" name="Sci. Data">
        <title>Genome assembly of the Korean intertidal mud-creeper Batillaria attramentaria.</title>
        <authorList>
            <person name="Patra A.K."/>
            <person name="Ho P.T."/>
            <person name="Jun S."/>
            <person name="Lee S.J."/>
            <person name="Kim Y."/>
            <person name="Won Y.J."/>
        </authorList>
    </citation>
    <scope>NUCLEOTIDE SEQUENCE [LARGE SCALE GENOMIC DNA]</scope>
    <source>
        <strain evidence="2">Wonlab-2016</strain>
    </source>
</reference>
<feature type="non-terminal residue" evidence="2">
    <location>
        <position position="300"/>
    </location>
</feature>
<evidence type="ECO:0008006" key="4">
    <source>
        <dbReference type="Google" id="ProtNLM"/>
    </source>
</evidence>
<dbReference type="Proteomes" id="UP001519460">
    <property type="component" value="Unassembled WGS sequence"/>
</dbReference>
<name>A0ABD0J864_9CAEN</name>
<organism evidence="2 3">
    <name type="scientific">Batillaria attramentaria</name>
    <dbReference type="NCBI Taxonomy" id="370345"/>
    <lineage>
        <taxon>Eukaryota</taxon>
        <taxon>Metazoa</taxon>
        <taxon>Spiralia</taxon>
        <taxon>Lophotrochozoa</taxon>
        <taxon>Mollusca</taxon>
        <taxon>Gastropoda</taxon>
        <taxon>Caenogastropoda</taxon>
        <taxon>Sorbeoconcha</taxon>
        <taxon>Cerithioidea</taxon>
        <taxon>Batillariidae</taxon>
        <taxon>Batillaria</taxon>
    </lineage>
</organism>
<feature type="transmembrane region" description="Helical" evidence="1">
    <location>
        <begin position="144"/>
        <end position="165"/>
    </location>
</feature>
<comment type="caution">
    <text evidence="2">The sequence shown here is derived from an EMBL/GenBank/DDBJ whole genome shotgun (WGS) entry which is preliminary data.</text>
</comment>
<dbReference type="AlphaFoldDB" id="A0ABD0J864"/>
<protein>
    <recommendedName>
        <fullName evidence="4">Ig-like domain-containing protein</fullName>
    </recommendedName>
</protein>
<keyword evidence="1" id="KW-0812">Transmembrane</keyword>
<feature type="non-terminal residue" evidence="2">
    <location>
        <position position="1"/>
    </location>
</feature>
<dbReference type="EMBL" id="JACVVK020000575">
    <property type="protein sequence ID" value="KAK7465158.1"/>
    <property type="molecule type" value="Genomic_DNA"/>
</dbReference>